<feature type="binding site" evidence="4 6">
    <location>
        <position position="144"/>
    </location>
    <ligand>
        <name>substrate</name>
    </ligand>
</feature>
<comment type="subunit">
    <text evidence="4">Homodimer.</text>
</comment>
<name>I5B1L1_9BACT</name>
<dbReference type="HOGENOM" id="CLU_014673_0_1_7"/>
<dbReference type="Gene3D" id="3.30.70.660">
    <property type="entry name" value="Pseudouridine synthase I, catalytic domain, C-terminal subdomain"/>
    <property type="match status" value="1"/>
</dbReference>
<feature type="domain" description="Pseudouridine synthase I TruA alpha/beta" evidence="8">
    <location>
        <begin position="180"/>
        <end position="279"/>
    </location>
</feature>
<keyword evidence="3 4" id="KW-0413">Isomerase</keyword>
<reference evidence="9 10" key="2">
    <citation type="submission" date="2012-02" db="EMBL/GenBank/DDBJ databases">
        <title>Improved High-Quality Draft sequence of Desulfobacter postgatei 2ac9.</title>
        <authorList>
            <consortium name="US DOE Joint Genome Institute"/>
            <person name="Lucas S."/>
            <person name="Han J."/>
            <person name="Lapidus A."/>
            <person name="Cheng J.-F."/>
            <person name="Goodwin L."/>
            <person name="Pitluck S."/>
            <person name="Peters L."/>
            <person name="Ovchinnikova G."/>
            <person name="Held B."/>
            <person name="Detter J.C."/>
            <person name="Han C."/>
            <person name="Tapia R."/>
            <person name="Land M."/>
            <person name="Hauser L."/>
            <person name="Kyrpides N."/>
            <person name="Ivanova N."/>
            <person name="Pagani I."/>
            <person name="Orellana R."/>
            <person name="Lovley D."/>
            <person name="Woyke T."/>
        </authorList>
    </citation>
    <scope>NUCLEOTIDE SEQUENCE [LARGE SCALE GENOMIC DNA]</scope>
    <source>
        <strain evidence="9 10">2ac9</strain>
    </source>
</reference>
<dbReference type="PIRSF" id="PIRSF001430">
    <property type="entry name" value="tRNA_psdUrid_synth"/>
    <property type="match status" value="1"/>
</dbReference>
<feature type="active site" description="Nucleophile" evidence="4 5">
    <location>
        <position position="86"/>
    </location>
</feature>
<protein>
    <recommendedName>
        <fullName evidence="4">tRNA pseudouridine synthase A</fullName>
        <ecNumber evidence="4">5.4.99.12</ecNumber>
    </recommendedName>
    <alternativeName>
        <fullName evidence="4">tRNA pseudouridine(38-40) synthase</fullName>
    </alternativeName>
    <alternativeName>
        <fullName evidence="4">tRNA pseudouridylate synthase I</fullName>
    </alternativeName>
    <alternativeName>
        <fullName evidence="4">tRNA-uridine isomerase I</fullName>
    </alternativeName>
</protein>
<accession>I5B1L1</accession>
<dbReference type="Gene3D" id="3.30.70.580">
    <property type="entry name" value="Pseudouridine synthase I, catalytic domain, N-terminal subdomain"/>
    <property type="match status" value="1"/>
</dbReference>
<dbReference type="EMBL" id="CM001488">
    <property type="protein sequence ID" value="EIM63374.1"/>
    <property type="molecule type" value="Genomic_DNA"/>
</dbReference>
<evidence type="ECO:0000256" key="3">
    <source>
        <dbReference type="ARBA" id="ARBA00023235"/>
    </source>
</evidence>
<organism evidence="9 10">
    <name type="scientific">Desulfobacter postgatei 2ac9</name>
    <dbReference type="NCBI Taxonomy" id="879212"/>
    <lineage>
        <taxon>Bacteria</taxon>
        <taxon>Pseudomonadati</taxon>
        <taxon>Thermodesulfobacteriota</taxon>
        <taxon>Desulfobacteria</taxon>
        <taxon>Desulfobacterales</taxon>
        <taxon>Desulfobacteraceae</taxon>
        <taxon>Desulfobacter</taxon>
    </lineage>
</organism>
<gene>
    <name evidence="4" type="primary">truA</name>
    <name evidence="9" type="ORF">DespoDRAFT_01428</name>
</gene>
<dbReference type="GO" id="GO:0003723">
    <property type="term" value="F:RNA binding"/>
    <property type="evidence" value="ECO:0007669"/>
    <property type="project" value="InterPro"/>
</dbReference>
<dbReference type="InterPro" id="IPR020095">
    <property type="entry name" value="PsdUridine_synth_TruA_C"/>
</dbReference>
<dbReference type="PANTHER" id="PTHR11142:SF0">
    <property type="entry name" value="TRNA PSEUDOURIDINE SYNTHASE-LIKE 1"/>
    <property type="match status" value="1"/>
</dbReference>
<proteinExistence type="inferred from homology"/>
<dbReference type="InterPro" id="IPR020094">
    <property type="entry name" value="TruA/RsuA/RluB/E/F_N"/>
</dbReference>
<evidence type="ECO:0000256" key="7">
    <source>
        <dbReference type="RuleBase" id="RU003792"/>
    </source>
</evidence>
<sequence>MEPSEDNFLDACLFFLKKRPYRMMPKRVENPDNPIKNFKIIVAYDGTDFFGWQRQTDKPTIQGELERIASMILNQDIKIHGSGRTDAGVHARAQVAHFHANTRLAPDIIQKGINSLMSAPIVIHDCRFAAPDFHAQYHVRSKEYRYYILNRDIPAAIGRNYLWHVKPYLDIDIMNQCCECLVGEHDFKAFENTGSPRSSTVRTVFSASWANKPYDRLEFCICATGFLKNMVRNIVGTLKDAGTGRINPEIFNKILYSCERPRAGATAPARGLFLHQVNY</sequence>
<dbReference type="PANTHER" id="PTHR11142">
    <property type="entry name" value="PSEUDOURIDYLATE SYNTHASE"/>
    <property type="match status" value="1"/>
</dbReference>
<reference evidence="9 10" key="1">
    <citation type="submission" date="2011-09" db="EMBL/GenBank/DDBJ databases">
        <authorList>
            <consortium name="US DOE Joint Genome Institute (JGI-PGF)"/>
            <person name="Lucas S."/>
            <person name="Han J."/>
            <person name="Lapidus A."/>
            <person name="Cheng J.-F."/>
            <person name="Goodwin L."/>
            <person name="Pitluck S."/>
            <person name="Peters L."/>
            <person name="Land M.L."/>
            <person name="Hauser L."/>
            <person name="Orellana R."/>
            <person name="Lovley D."/>
            <person name="Woyke T.J."/>
        </authorList>
    </citation>
    <scope>NUCLEOTIDE SEQUENCE [LARGE SCALE GENOMIC DNA]</scope>
    <source>
        <strain evidence="9 10">2ac9</strain>
    </source>
</reference>
<dbReference type="InterPro" id="IPR001406">
    <property type="entry name" value="PsdUridine_synth_TruA"/>
</dbReference>
<dbReference type="AlphaFoldDB" id="I5B1L1"/>
<dbReference type="GO" id="GO:0160147">
    <property type="term" value="F:tRNA pseudouridine(38-40) synthase activity"/>
    <property type="evidence" value="ECO:0007669"/>
    <property type="project" value="UniProtKB-EC"/>
</dbReference>
<dbReference type="CDD" id="cd02570">
    <property type="entry name" value="PseudoU_synth_EcTruA"/>
    <property type="match status" value="1"/>
</dbReference>
<evidence type="ECO:0000313" key="10">
    <source>
        <dbReference type="Proteomes" id="UP000005778"/>
    </source>
</evidence>
<dbReference type="eggNOG" id="COG0101">
    <property type="taxonomic scope" value="Bacteria"/>
</dbReference>
<dbReference type="Proteomes" id="UP000005778">
    <property type="component" value="Chromosome"/>
</dbReference>
<keyword evidence="2 4" id="KW-0819">tRNA processing</keyword>
<evidence type="ECO:0000256" key="6">
    <source>
        <dbReference type="PIRSR" id="PIRSR001430-2"/>
    </source>
</evidence>
<evidence type="ECO:0000256" key="2">
    <source>
        <dbReference type="ARBA" id="ARBA00022694"/>
    </source>
</evidence>
<dbReference type="STRING" id="879212.DespoDRAFT_01428"/>
<dbReference type="EC" id="5.4.99.12" evidence="4"/>
<dbReference type="NCBIfam" id="TIGR00071">
    <property type="entry name" value="hisT_truA"/>
    <property type="match status" value="1"/>
</dbReference>
<evidence type="ECO:0000256" key="1">
    <source>
        <dbReference type="ARBA" id="ARBA00009375"/>
    </source>
</evidence>
<keyword evidence="10" id="KW-1185">Reference proteome</keyword>
<dbReference type="InterPro" id="IPR020103">
    <property type="entry name" value="PsdUridine_synth_cat_dom_sf"/>
</dbReference>
<evidence type="ECO:0000256" key="4">
    <source>
        <dbReference type="HAMAP-Rule" id="MF_00171"/>
    </source>
</evidence>
<dbReference type="Pfam" id="PF01416">
    <property type="entry name" value="PseudoU_synth_1"/>
    <property type="match status" value="2"/>
</dbReference>
<comment type="function">
    <text evidence="4">Formation of pseudouridine at positions 38, 39 and 40 in the anticodon stem and loop of transfer RNAs.</text>
</comment>
<evidence type="ECO:0000259" key="8">
    <source>
        <dbReference type="Pfam" id="PF01416"/>
    </source>
</evidence>
<feature type="domain" description="Pseudouridine synthase I TruA alpha/beta" evidence="8">
    <location>
        <begin position="41"/>
        <end position="123"/>
    </location>
</feature>
<dbReference type="SUPFAM" id="SSF55120">
    <property type="entry name" value="Pseudouridine synthase"/>
    <property type="match status" value="1"/>
</dbReference>
<dbReference type="FunFam" id="3.30.70.580:FF:000001">
    <property type="entry name" value="tRNA pseudouridine synthase A"/>
    <property type="match status" value="1"/>
</dbReference>
<dbReference type="InterPro" id="IPR020097">
    <property type="entry name" value="PsdUridine_synth_TruA_a/b_dom"/>
</dbReference>
<evidence type="ECO:0000256" key="5">
    <source>
        <dbReference type="PIRSR" id="PIRSR001430-1"/>
    </source>
</evidence>
<comment type="catalytic activity">
    <reaction evidence="4 7">
        <text>uridine(38/39/40) in tRNA = pseudouridine(38/39/40) in tRNA</text>
        <dbReference type="Rhea" id="RHEA:22376"/>
        <dbReference type="Rhea" id="RHEA-COMP:10085"/>
        <dbReference type="Rhea" id="RHEA-COMP:10087"/>
        <dbReference type="ChEBI" id="CHEBI:65314"/>
        <dbReference type="ChEBI" id="CHEBI:65315"/>
        <dbReference type="EC" id="5.4.99.12"/>
    </reaction>
</comment>
<evidence type="ECO:0000313" key="9">
    <source>
        <dbReference type="EMBL" id="EIM63374.1"/>
    </source>
</evidence>
<dbReference type="HAMAP" id="MF_00171">
    <property type="entry name" value="TruA"/>
    <property type="match status" value="1"/>
</dbReference>
<comment type="similarity">
    <text evidence="1 4 7">Belongs to the tRNA pseudouridine synthase TruA family.</text>
</comment>
<dbReference type="GO" id="GO:0031119">
    <property type="term" value="P:tRNA pseudouridine synthesis"/>
    <property type="evidence" value="ECO:0007669"/>
    <property type="project" value="UniProtKB-UniRule"/>
</dbReference>
<comment type="caution">
    <text evidence="4">Lacks conserved residue(s) required for the propagation of feature annotation.</text>
</comment>